<dbReference type="GO" id="GO:0046872">
    <property type="term" value="F:metal ion binding"/>
    <property type="evidence" value="ECO:0007669"/>
    <property type="project" value="UniProtKB-KW"/>
</dbReference>
<reference evidence="8 9" key="1">
    <citation type="submission" date="2024-07" db="EMBL/GenBank/DDBJ databases">
        <title>Chromosome-level genome assembly of the water stick insect Ranatra chinensis (Heteroptera: Nepidae).</title>
        <authorList>
            <person name="Liu X."/>
        </authorList>
    </citation>
    <scope>NUCLEOTIDE SEQUENCE [LARGE SCALE GENOMIC DNA]</scope>
    <source>
        <strain evidence="8">Cailab_2021Rc</strain>
        <tissue evidence="8">Muscle</tissue>
    </source>
</reference>
<keyword evidence="9" id="KW-1185">Reference proteome</keyword>
<keyword evidence="4" id="KW-0378">Hydrolase</keyword>
<dbReference type="SUPFAM" id="SSF55920">
    <property type="entry name" value="Creatinase/aminopeptidase"/>
    <property type="match status" value="1"/>
</dbReference>
<evidence type="ECO:0000313" key="9">
    <source>
        <dbReference type="Proteomes" id="UP001558652"/>
    </source>
</evidence>
<evidence type="ECO:0000256" key="1">
    <source>
        <dbReference type="ARBA" id="ARBA00001936"/>
    </source>
</evidence>
<feature type="domain" description="Peptidase M24" evidence="7">
    <location>
        <begin position="1"/>
        <end position="266"/>
    </location>
</feature>
<comment type="caution">
    <text evidence="8">The sequence shown here is derived from an EMBL/GenBank/DDBJ whole genome shotgun (WGS) entry which is preliminary data.</text>
</comment>
<name>A0ABD0YFX5_9HEMI</name>
<dbReference type="CDD" id="cd01087">
    <property type="entry name" value="Prolidase"/>
    <property type="match status" value="1"/>
</dbReference>
<dbReference type="AlphaFoldDB" id="A0ABD0YFX5"/>
<dbReference type="EMBL" id="JBFDAA010000008">
    <property type="protein sequence ID" value="KAL1130150.1"/>
    <property type="molecule type" value="Genomic_DNA"/>
</dbReference>
<dbReference type="FunFam" id="3.90.230.10:FF:000002">
    <property type="entry name" value="Xaa-Pro aminopeptidase 3"/>
    <property type="match status" value="1"/>
</dbReference>
<keyword evidence="5" id="KW-0482">Metalloprotease</keyword>
<keyword evidence="6" id="KW-0464">Manganese</keyword>
<keyword evidence="3" id="KW-0479">Metal-binding</keyword>
<dbReference type="Gene3D" id="3.90.230.10">
    <property type="entry name" value="Creatinase/methionine aminopeptidase superfamily"/>
    <property type="match status" value="1"/>
</dbReference>
<evidence type="ECO:0000313" key="8">
    <source>
        <dbReference type="EMBL" id="KAL1130150.1"/>
    </source>
</evidence>
<comment type="cofactor">
    <cofactor evidence="1">
        <name>Mn(2+)</name>
        <dbReference type="ChEBI" id="CHEBI:29035"/>
    </cofactor>
</comment>
<dbReference type="InterPro" id="IPR052433">
    <property type="entry name" value="X-Pro_dipept-like"/>
</dbReference>
<keyword evidence="2" id="KW-0645">Protease</keyword>
<evidence type="ECO:0000256" key="4">
    <source>
        <dbReference type="ARBA" id="ARBA00022801"/>
    </source>
</evidence>
<dbReference type="PANTHER" id="PTHR48480:SF2">
    <property type="entry name" value="PEPTIDASE D"/>
    <property type="match status" value="1"/>
</dbReference>
<sequence length="278" mass="30876">MKYVNRISSEAHKLVMRTIKPGAYEYNAEAMFMNYCYISGGCRNVSYTCICGSGHNSSILHYGHAAAPNNKIINDGDMCLFDMGASYCGYSSDITVSFPANGKFTEKQKIIYNTVLKARNAVFNSLRPGVSWVQMHLMANEVMLNELRDNGLLRGNVQDMLCDNIASIFQPHGLGHFLGCDVHDVGGYMADTPERPTAPGLRCLRTARKLEAGMVITVEPGCYFIDALLDKALNDDVMKKYLVPDKIEEFRGFGGVRIEDDVLITEKGMENLTNVPRT</sequence>
<gene>
    <name evidence="8" type="ORF">AAG570_013088</name>
</gene>
<proteinExistence type="predicted"/>
<evidence type="ECO:0000256" key="6">
    <source>
        <dbReference type="ARBA" id="ARBA00023211"/>
    </source>
</evidence>
<dbReference type="InterPro" id="IPR000994">
    <property type="entry name" value="Pept_M24"/>
</dbReference>
<evidence type="ECO:0000256" key="2">
    <source>
        <dbReference type="ARBA" id="ARBA00022670"/>
    </source>
</evidence>
<evidence type="ECO:0000256" key="3">
    <source>
        <dbReference type="ARBA" id="ARBA00022723"/>
    </source>
</evidence>
<dbReference type="GO" id="GO:0008237">
    <property type="term" value="F:metallopeptidase activity"/>
    <property type="evidence" value="ECO:0007669"/>
    <property type="project" value="UniProtKB-KW"/>
</dbReference>
<organism evidence="8 9">
    <name type="scientific">Ranatra chinensis</name>
    <dbReference type="NCBI Taxonomy" id="642074"/>
    <lineage>
        <taxon>Eukaryota</taxon>
        <taxon>Metazoa</taxon>
        <taxon>Ecdysozoa</taxon>
        <taxon>Arthropoda</taxon>
        <taxon>Hexapoda</taxon>
        <taxon>Insecta</taxon>
        <taxon>Pterygota</taxon>
        <taxon>Neoptera</taxon>
        <taxon>Paraneoptera</taxon>
        <taxon>Hemiptera</taxon>
        <taxon>Heteroptera</taxon>
        <taxon>Panheteroptera</taxon>
        <taxon>Nepomorpha</taxon>
        <taxon>Nepidae</taxon>
        <taxon>Ranatrinae</taxon>
        <taxon>Ranatra</taxon>
    </lineage>
</organism>
<dbReference type="Pfam" id="PF00557">
    <property type="entry name" value="Peptidase_M24"/>
    <property type="match status" value="1"/>
</dbReference>
<dbReference type="InterPro" id="IPR036005">
    <property type="entry name" value="Creatinase/aminopeptidase-like"/>
</dbReference>
<evidence type="ECO:0000256" key="5">
    <source>
        <dbReference type="ARBA" id="ARBA00023049"/>
    </source>
</evidence>
<accession>A0ABD0YFX5</accession>
<dbReference type="PANTHER" id="PTHR48480">
    <property type="match status" value="1"/>
</dbReference>
<dbReference type="GO" id="GO:0006508">
    <property type="term" value="P:proteolysis"/>
    <property type="evidence" value="ECO:0007669"/>
    <property type="project" value="UniProtKB-KW"/>
</dbReference>
<protein>
    <recommendedName>
        <fullName evidence="7">Peptidase M24 domain-containing protein</fullName>
    </recommendedName>
</protein>
<dbReference type="Proteomes" id="UP001558652">
    <property type="component" value="Unassembled WGS sequence"/>
</dbReference>
<evidence type="ECO:0000259" key="7">
    <source>
        <dbReference type="Pfam" id="PF00557"/>
    </source>
</evidence>